<dbReference type="PANTHER" id="PTHR13844">
    <property type="entry name" value="SWI/SNF-RELATED MATRIX-ASSOCIATED ACTIN-DEPENDENT REGULATOR OF CHROMATIN SUBFAMILY D"/>
    <property type="match status" value="1"/>
</dbReference>
<dbReference type="OMA" id="VMDSKHH"/>
<feature type="compositionally biased region" description="Low complexity" evidence="1">
    <location>
        <begin position="42"/>
        <end position="66"/>
    </location>
</feature>
<dbReference type="InterPro" id="IPR019835">
    <property type="entry name" value="SWIB_domain"/>
</dbReference>
<dbReference type="Gene3D" id="1.10.245.10">
    <property type="entry name" value="SWIB/MDM2 domain"/>
    <property type="match status" value="1"/>
</dbReference>
<dbReference type="RefSeq" id="XP_024507464.1">
    <property type="nucleotide sequence ID" value="XM_024654055.1"/>
</dbReference>
<dbReference type="GeneID" id="36380634"/>
<reference evidence="5" key="2">
    <citation type="submission" date="2020-12" db="UniProtKB">
        <authorList>
            <consortium name="WormBaseParasite"/>
        </authorList>
    </citation>
    <scope>IDENTIFICATION</scope>
</reference>
<organism evidence="3">
    <name type="scientific">Strongyloides ratti</name>
    <name type="common">Parasitic roundworm</name>
    <dbReference type="NCBI Taxonomy" id="34506"/>
    <lineage>
        <taxon>Eukaryota</taxon>
        <taxon>Metazoa</taxon>
        <taxon>Ecdysozoa</taxon>
        <taxon>Nematoda</taxon>
        <taxon>Chromadorea</taxon>
        <taxon>Rhabditida</taxon>
        <taxon>Tylenchina</taxon>
        <taxon>Panagrolaimomorpha</taxon>
        <taxon>Strongyloidoidea</taxon>
        <taxon>Strongyloididae</taxon>
        <taxon>Strongyloides</taxon>
    </lineage>
</organism>
<evidence type="ECO:0000313" key="3">
    <source>
        <dbReference type="EMBL" id="CEF68264.1"/>
    </source>
</evidence>
<dbReference type="EMBL" id="LN609529">
    <property type="protein sequence ID" value="CEF68264.1"/>
    <property type="molecule type" value="Genomic_DNA"/>
</dbReference>
<accession>A0A090MZ39</accession>
<evidence type="ECO:0000313" key="6">
    <source>
        <dbReference type="WormBase" id="SRAE_2000292200"/>
    </source>
</evidence>
<dbReference type="Pfam" id="PF02201">
    <property type="entry name" value="SWIB"/>
    <property type="match status" value="1"/>
</dbReference>
<dbReference type="SUPFAM" id="SSF81995">
    <property type="entry name" value="beta-sandwich domain of Sec23/24"/>
    <property type="match status" value="1"/>
</dbReference>
<dbReference type="CTD" id="36380634"/>
<dbReference type="STRING" id="34506.A0A090MZ39"/>
<dbReference type="InterPro" id="IPR003121">
    <property type="entry name" value="SWIB_MDM2_domain"/>
</dbReference>
<reference evidence="3 4" key="1">
    <citation type="submission" date="2014-09" db="EMBL/GenBank/DDBJ databases">
        <authorList>
            <person name="Martin A.A."/>
        </authorList>
    </citation>
    <scope>NUCLEOTIDE SEQUENCE</scope>
    <source>
        <strain evidence="4">ED321</strain>
        <strain evidence="3">ED321 Heterogonic</strain>
    </source>
</reference>
<feature type="region of interest" description="Disordered" evidence="1">
    <location>
        <begin position="173"/>
        <end position="194"/>
    </location>
</feature>
<evidence type="ECO:0000313" key="5">
    <source>
        <dbReference type="WBParaSite" id="SRAE_2000292200.1"/>
    </source>
</evidence>
<dbReference type="SMART" id="SM00151">
    <property type="entry name" value="SWIB"/>
    <property type="match status" value="1"/>
</dbReference>
<evidence type="ECO:0000256" key="1">
    <source>
        <dbReference type="SAM" id="MobiDB-lite"/>
    </source>
</evidence>
<dbReference type="Proteomes" id="UP000035682">
    <property type="component" value="Unplaced"/>
</dbReference>
<protein>
    <submittedName>
        <fullName evidence="3 5">Smarcd3b</fullName>
    </submittedName>
</protein>
<dbReference type="AlphaFoldDB" id="A0A090MZ39"/>
<evidence type="ECO:0000259" key="2">
    <source>
        <dbReference type="SMART" id="SM00151"/>
    </source>
</evidence>
<evidence type="ECO:0000313" key="4">
    <source>
        <dbReference type="Proteomes" id="UP000035682"/>
    </source>
</evidence>
<dbReference type="WBParaSite" id="SRAE_2000292200.1">
    <property type="protein sequence ID" value="SRAE_2000292200.1"/>
    <property type="gene ID" value="WBGene00263141"/>
</dbReference>
<proteinExistence type="predicted"/>
<feature type="region of interest" description="Disordered" evidence="1">
    <location>
        <begin position="38"/>
        <end position="66"/>
    </location>
</feature>
<keyword evidence="4" id="KW-1185">Reference proteome</keyword>
<dbReference type="CDD" id="cd10568">
    <property type="entry name" value="SWIB_like"/>
    <property type="match status" value="1"/>
</dbReference>
<name>A0A090MZ39_STRRB</name>
<dbReference type="WormBase" id="SRAE_2000292200">
    <property type="protein sequence ID" value="SRP06216"/>
    <property type="gene ID" value="WBGene00263141"/>
</dbReference>
<dbReference type="OrthoDB" id="10263741at2759"/>
<sequence>MQRVNVPPSNMPMNQMHNRPVQYVNSPQQLPFMVRRQGGGLPQQQQQQQPMQQMHPQQQGNMQNQQQSRHQMNMKRKRKYCDKVLSDSILQVVPDGHSYMDLLAYEQKFDSLFMKKRTEYQESLKRVSKIKKKLRIFISHNFVAGVEPKDGESNGTAPYFELRVEGRLLDEDKISDKSSTTTSNSKTIPPPTPKRKFSTFFKNLVIELDPQIYGPDNHLVEWHRSPTTSETDGFQVKRPGDGDVKCKIYLHLDHSPVKYKIHPRLSKLLGISLETRQKVIEHFYHYIKTNNLQDPVNRDRINCDFYLKQLFQVEYFKTVELPQRLISFLSTPDPIVLYHTISKSEKNTQCVDIEVELQDPTKGMISSFLQNSTNQPEINSYDEKIADAIDQLNEIKLRRDFFLRFADNPKGHIEKWLVSQSKDLAVLKDDGLYTDLNVDETAESYYNPQISEAIYRYTYNKILLKRGELEQVLGVKNN</sequence>
<dbReference type="eggNOG" id="KOG2570">
    <property type="taxonomic scope" value="Eukaryota"/>
</dbReference>
<feature type="compositionally biased region" description="Low complexity" evidence="1">
    <location>
        <begin position="177"/>
        <end position="187"/>
    </location>
</feature>
<gene>
    <name evidence="3 5 6" type="ORF">SRAE_2000292200</name>
</gene>
<feature type="domain" description="SWIB" evidence="2">
    <location>
        <begin position="255"/>
        <end position="334"/>
    </location>
</feature>
<dbReference type="SUPFAM" id="SSF47592">
    <property type="entry name" value="SWIB/MDM2 domain"/>
    <property type="match status" value="1"/>
</dbReference>
<dbReference type="InterPro" id="IPR036885">
    <property type="entry name" value="SWIB_MDM2_dom_sf"/>
</dbReference>